<accession>A0A222W183</accession>
<evidence type="ECO:0000313" key="1">
    <source>
        <dbReference type="EMBL" id="SDD67351.1"/>
    </source>
</evidence>
<organism evidence="1 2">
    <name type="scientific">Prauserella marina</name>
    <dbReference type="NCBI Taxonomy" id="530584"/>
    <lineage>
        <taxon>Bacteria</taxon>
        <taxon>Bacillati</taxon>
        <taxon>Actinomycetota</taxon>
        <taxon>Actinomycetes</taxon>
        <taxon>Pseudonocardiales</taxon>
        <taxon>Pseudonocardiaceae</taxon>
        <taxon>Prauserella</taxon>
    </lineage>
</organism>
<dbReference type="SUPFAM" id="SSF109998">
    <property type="entry name" value="Triger factor/SurA peptide-binding domain-like"/>
    <property type="match status" value="1"/>
</dbReference>
<protein>
    <submittedName>
        <fullName evidence="1">Uncharacterized protein</fullName>
    </submittedName>
</protein>
<dbReference type="OrthoDB" id="5175106at2"/>
<dbReference type="Proteomes" id="UP000199494">
    <property type="component" value="Unassembled WGS sequence"/>
</dbReference>
<keyword evidence="2" id="KW-1185">Reference proteome</keyword>
<dbReference type="EMBL" id="FMZE01000011">
    <property type="protein sequence ID" value="SDD67351.1"/>
    <property type="molecule type" value="Genomic_DNA"/>
</dbReference>
<dbReference type="AlphaFoldDB" id="A0A222W183"/>
<dbReference type="KEGG" id="pmad:BAY61_26935"/>
<dbReference type="InterPro" id="IPR027304">
    <property type="entry name" value="Trigger_fact/SurA_dom_sf"/>
</dbReference>
<dbReference type="PROSITE" id="PS51257">
    <property type="entry name" value="PROKAR_LIPOPROTEIN"/>
    <property type="match status" value="1"/>
</dbReference>
<gene>
    <name evidence="1" type="ORF">SAMN05421630_11139</name>
</gene>
<sequence>MIRIIRRPAILATALIAGLVLSGCASGPSQVDSAAIIGDRSIPLAEVQQEVQWLLDNVPAAEQAKEQRKLDLQSREIVRGQIVHELVTIAAERNDLRADPAAVDELIQASGGADAVSKDAGIGPDRVRDVASDQVLLQQLATEYADRLSVQLVGTAIVSETPGSTAKDQALALGKQIAADPANAASLVTSAGHQVIDQRLSLAEALLTQPELAGSAVFGASEGTVLVIQPSQQQTGWLVALVADRTVAEEGQQSRAQGANPETLYWAGLRQLQPIADELGVRVNPRYGVWDAASLAPVANEDEVTGYQFPSRTVQP</sequence>
<dbReference type="RefSeq" id="WP_091809100.1">
    <property type="nucleotide sequence ID" value="NZ_CP016353.1"/>
</dbReference>
<reference evidence="1 2" key="1">
    <citation type="submission" date="2016-10" db="EMBL/GenBank/DDBJ databases">
        <authorList>
            <person name="de Groot N.N."/>
        </authorList>
    </citation>
    <scope>NUCLEOTIDE SEQUENCE [LARGE SCALE GENOMIC DNA]</scope>
    <source>
        <strain evidence="1 2">CGMCC 4.5506</strain>
    </source>
</reference>
<evidence type="ECO:0000313" key="2">
    <source>
        <dbReference type="Proteomes" id="UP000199494"/>
    </source>
</evidence>
<dbReference type="STRING" id="530584.SAMN05421630_11139"/>
<proteinExistence type="predicted"/>
<name>A0A222W183_9PSEU</name>